<evidence type="ECO:0000259" key="1">
    <source>
        <dbReference type="PROSITE" id="PS50191"/>
    </source>
</evidence>
<dbReference type="Pfam" id="PF00650">
    <property type="entry name" value="CRAL_TRIO"/>
    <property type="match status" value="1"/>
</dbReference>
<feature type="domain" description="CRAL-TRIO" evidence="1">
    <location>
        <begin position="107"/>
        <end position="271"/>
    </location>
</feature>
<dbReference type="SUPFAM" id="SSF46938">
    <property type="entry name" value="CRAL/TRIO N-terminal domain"/>
    <property type="match status" value="1"/>
</dbReference>
<dbReference type="KEGG" id="dgr:6556823"/>
<dbReference type="GO" id="GO:0016020">
    <property type="term" value="C:membrane"/>
    <property type="evidence" value="ECO:0007669"/>
    <property type="project" value="TreeGrafter"/>
</dbReference>
<protein>
    <submittedName>
        <fullName evidence="2">GH15439</fullName>
    </submittedName>
</protein>
<reference evidence="2 3" key="1">
    <citation type="journal article" date="2007" name="Nature">
        <title>Evolution of genes and genomes on the Drosophila phylogeny.</title>
        <authorList>
            <consortium name="Drosophila 12 Genomes Consortium"/>
            <person name="Clark A.G."/>
            <person name="Eisen M.B."/>
            <person name="Smith D.R."/>
            <person name="Bergman C.M."/>
            <person name="Oliver B."/>
            <person name="Markow T.A."/>
            <person name="Kaufman T.C."/>
            <person name="Kellis M."/>
            <person name="Gelbart W."/>
            <person name="Iyer V.N."/>
            <person name="Pollard D.A."/>
            <person name="Sackton T.B."/>
            <person name="Larracuente A.M."/>
            <person name="Singh N.D."/>
            <person name="Abad J.P."/>
            <person name="Abt D.N."/>
            <person name="Adryan B."/>
            <person name="Aguade M."/>
            <person name="Akashi H."/>
            <person name="Anderson W.W."/>
            <person name="Aquadro C.F."/>
            <person name="Ardell D.H."/>
            <person name="Arguello R."/>
            <person name="Artieri C.G."/>
            <person name="Barbash D.A."/>
            <person name="Barker D."/>
            <person name="Barsanti P."/>
            <person name="Batterham P."/>
            <person name="Batzoglou S."/>
            <person name="Begun D."/>
            <person name="Bhutkar A."/>
            <person name="Blanco E."/>
            <person name="Bosak S.A."/>
            <person name="Bradley R.K."/>
            <person name="Brand A.D."/>
            <person name="Brent M.R."/>
            <person name="Brooks A.N."/>
            <person name="Brown R.H."/>
            <person name="Butlin R.K."/>
            <person name="Caggese C."/>
            <person name="Calvi B.R."/>
            <person name="Bernardo de Carvalho A."/>
            <person name="Caspi A."/>
            <person name="Castrezana S."/>
            <person name="Celniker S.E."/>
            <person name="Chang J.L."/>
            <person name="Chapple C."/>
            <person name="Chatterji S."/>
            <person name="Chinwalla A."/>
            <person name="Civetta A."/>
            <person name="Clifton S.W."/>
            <person name="Comeron J.M."/>
            <person name="Costello J.C."/>
            <person name="Coyne J.A."/>
            <person name="Daub J."/>
            <person name="David R.G."/>
            <person name="Delcher A.L."/>
            <person name="Delehaunty K."/>
            <person name="Do C.B."/>
            <person name="Ebling H."/>
            <person name="Edwards K."/>
            <person name="Eickbush T."/>
            <person name="Evans J.D."/>
            <person name="Filipski A."/>
            <person name="Findeiss S."/>
            <person name="Freyhult E."/>
            <person name="Fulton L."/>
            <person name="Fulton R."/>
            <person name="Garcia A.C."/>
            <person name="Gardiner A."/>
            <person name="Garfield D.A."/>
            <person name="Garvin B.E."/>
            <person name="Gibson G."/>
            <person name="Gilbert D."/>
            <person name="Gnerre S."/>
            <person name="Godfrey J."/>
            <person name="Good R."/>
            <person name="Gotea V."/>
            <person name="Gravely B."/>
            <person name="Greenberg A.J."/>
            <person name="Griffiths-Jones S."/>
            <person name="Gross S."/>
            <person name="Guigo R."/>
            <person name="Gustafson E.A."/>
            <person name="Haerty W."/>
            <person name="Hahn M.W."/>
            <person name="Halligan D.L."/>
            <person name="Halpern A.L."/>
            <person name="Halter G.M."/>
            <person name="Han M.V."/>
            <person name="Heger A."/>
            <person name="Hillier L."/>
            <person name="Hinrichs A.S."/>
            <person name="Holmes I."/>
            <person name="Hoskins R.A."/>
            <person name="Hubisz M.J."/>
            <person name="Hultmark D."/>
            <person name="Huntley M.A."/>
            <person name="Jaffe D.B."/>
            <person name="Jagadeeshan S."/>
            <person name="Jeck W.R."/>
            <person name="Johnson J."/>
            <person name="Jones C.D."/>
            <person name="Jordan W.C."/>
            <person name="Karpen G.H."/>
            <person name="Kataoka E."/>
            <person name="Keightley P.D."/>
            <person name="Kheradpour P."/>
            <person name="Kirkness E.F."/>
            <person name="Koerich L.B."/>
            <person name="Kristiansen K."/>
            <person name="Kudrna D."/>
            <person name="Kulathinal R.J."/>
            <person name="Kumar S."/>
            <person name="Kwok R."/>
            <person name="Lander E."/>
            <person name="Langley C.H."/>
            <person name="Lapoint R."/>
            <person name="Lazzaro B.P."/>
            <person name="Lee S.J."/>
            <person name="Levesque L."/>
            <person name="Li R."/>
            <person name="Lin C.F."/>
            <person name="Lin M.F."/>
            <person name="Lindblad-Toh K."/>
            <person name="Llopart A."/>
            <person name="Long M."/>
            <person name="Low L."/>
            <person name="Lozovsky E."/>
            <person name="Lu J."/>
            <person name="Luo M."/>
            <person name="Machado C.A."/>
            <person name="Makalowski W."/>
            <person name="Marzo M."/>
            <person name="Matsuda M."/>
            <person name="Matzkin L."/>
            <person name="McAllister B."/>
            <person name="McBride C.S."/>
            <person name="McKernan B."/>
            <person name="McKernan K."/>
            <person name="Mendez-Lago M."/>
            <person name="Minx P."/>
            <person name="Mollenhauer M.U."/>
            <person name="Montooth K."/>
            <person name="Mount S.M."/>
            <person name="Mu X."/>
            <person name="Myers E."/>
            <person name="Negre B."/>
            <person name="Newfeld S."/>
            <person name="Nielsen R."/>
            <person name="Noor M.A."/>
            <person name="O'Grady P."/>
            <person name="Pachter L."/>
            <person name="Papaceit M."/>
            <person name="Parisi M.J."/>
            <person name="Parisi M."/>
            <person name="Parts L."/>
            <person name="Pedersen J.S."/>
            <person name="Pesole G."/>
            <person name="Phillippy A.M."/>
            <person name="Ponting C.P."/>
            <person name="Pop M."/>
            <person name="Porcelli D."/>
            <person name="Powell J.R."/>
            <person name="Prohaska S."/>
            <person name="Pruitt K."/>
            <person name="Puig M."/>
            <person name="Quesneville H."/>
            <person name="Ram K.R."/>
            <person name="Rand D."/>
            <person name="Rasmussen M.D."/>
            <person name="Reed L.K."/>
            <person name="Reenan R."/>
            <person name="Reily A."/>
            <person name="Remington K.A."/>
            <person name="Rieger T.T."/>
            <person name="Ritchie M.G."/>
            <person name="Robin C."/>
            <person name="Rogers Y.H."/>
            <person name="Rohde C."/>
            <person name="Rozas J."/>
            <person name="Rubenfield M.J."/>
            <person name="Ruiz A."/>
            <person name="Russo S."/>
            <person name="Salzberg S.L."/>
            <person name="Sanchez-Gracia A."/>
            <person name="Saranga D.J."/>
            <person name="Sato H."/>
            <person name="Schaeffer S.W."/>
            <person name="Schatz M.C."/>
            <person name="Schlenke T."/>
            <person name="Schwartz R."/>
            <person name="Segarra C."/>
            <person name="Singh R.S."/>
            <person name="Sirot L."/>
            <person name="Sirota M."/>
            <person name="Sisneros N.B."/>
            <person name="Smith C.D."/>
            <person name="Smith T.F."/>
            <person name="Spieth J."/>
            <person name="Stage D.E."/>
            <person name="Stark A."/>
            <person name="Stephan W."/>
            <person name="Strausberg R.L."/>
            <person name="Strempel S."/>
            <person name="Sturgill D."/>
            <person name="Sutton G."/>
            <person name="Sutton G.G."/>
            <person name="Tao W."/>
            <person name="Teichmann S."/>
            <person name="Tobari Y.N."/>
            <person name="Tomimura Y."/>
            <person name="Tsolas J.M."/>
            <person name="Valente V.L."/>
            <person name="Venter E."/>
            <person name="Venter J.C."/>
            <person name="Vicario S."/>
            <person name="Vieira F.G."/>
            <person name="Vilella A.J."/>
            <person name="Villasante A."/>
            <person name="Walenz B."/>
            <person name="Wang J."/>
            <person name="Wasserman M."/>
            <person name="Watts T."/>
            <person name="Wilson D."/>
            <person name="Wilson R.K."/>
            <person name="Wing R.A."/>
            <person name="Wolfner M.F."/>
            <person name="Wong A."/>
            <person name="Wong G.K."/>
            <person name="Wu C.I."/>
            <person name="Wu G."/>
            <person name="Yamamoto D."/>
            <person name="Yang H.P."/>
            <person name="Yang S.P."/>
            <person name="Yorke J.A."/>
            <person name="Yoshida K."/>
            <person name="Zdobnov E."/>
            <person name="Zhang P."/>
            <person name="Zhang Y."/>
            <person name="Zimin A.V."/>
            <person name="Baldwin J."/>
            <person name="Abdouelleil A."/>
            <person name="Abdulkadir J."/>
            <person name="Abebe A."/>
            <person name="Abera B."/>
            <person name="Abreu J."/>
            <person name="Acer S.C."/>
            <person name="Aftuck L."/>
            <person name="Alexander A."/>
            <person name="An P."/>
            <person name="Anderson E."/>
            <person name="Anderson S."/>
            <person name="Arachi H."/>
            <person name="Azer M."/>
            <person name="Bachantsang P."/>
            <person name="Barry A."/>
            <person name="Bayul T."/>
            <person name="Berlin A."/>
            <person name="Bessette D."/>
            <person name="Bloom T."/>
            <person name="Blye J."/>
            <person name="Boguslavskiy L."/>
            <person name="Bonnet C."/>
            <person name="Boukhgalter B."/>
            <person name="Bourzgui I."/>
            <person name="Brown A."/>
            <person name="Cahill P."/>
            <person name="Channer S."/>
            <person name="Cheshatsang Y."/>
            <person name="Chuda L."/>
            <person name="Citroen M."/>
            <person name="Collymore A."/>
            <person name="Cooke P."/>
            <person name="Costello M."/>
            <person name="D'Aco K."/>
            <person name="Daza R."/>
            <person name="De Haan G."/>
            <person name="DeGray S."/>
            <person name="DeMaso C."/>
            <person name="Dhargay N."/>
            <person name="Dooley K."/>
            <person name="Dooley E."/>
            <person name="Doricent M."/>
            <person name="Dorje P."/>
            <person name="Dorjee K."/>
            <person name="Dupes A."/>
            <person name="Elong R."/>
            <person name="Falk J."/>
            <person name="Farina A."/>
            <person name="Faro S."/>
            <person name="Ferguson D."/>
            <person name="Fisher S."/>
            <person name="Foley C.D."/>
            <person name="Franke A."/>
            <person name="Friedrich D."/>
            <person name="Gadbois L."/>
            <person name="Gearin G."/>
            <person name="Gearin C.R."/>
            <person name="Giannoukos G."/>
            <person name="Goode T."/>
            <person name="Graham J."/>
            <person name="Grandbois E."/>
            <person name="Grewal S."/>
            <person name="Gyaltsen K."/>
            <person name="Hafez N."/>
            <person name="Hagos B."/>
            <person name="Hall J."/>
            <person name="Henson C."/>
            <person name="Hollinger A."/>
            <person name="Honan T."/>
            <person name="Huard M.D."/>
            <person name="Hughes L."/>
            <person name="Hurhula B."/>
            <person name="Husby M.E."/>
            <person name="Kamat A."/>
            <person name="Kanga B."/>
            <person name="Kashin S."/>
            <person name="Khazanovich D."/>
            <person name="Kisner P."/>
            <person name="Lance K."/>
            <person name="Lara M."/>
            <person name="Lee W."/>
            <person name="Lennon N."/>
            <person name="Letendre F."/>
            <person name="LeVine R."/>
            <person name="Lipovsky A."/>
            <person name="Liu X."/>
            <person name="Liu J."/>
            <person name="Liu S."/>
            <person name="Lokyitsang T."/>
            <person name="Lokyitsang Y."/>
            <person name="Lubonja R."/>
            <person name="Lui A."/>
            <person name="MacDonald P."/>
            <person name="Magnisalis V."/>
            <person name="Maru K."/>
            <person name="Matthews C."/>
            <person name="McCusker W."/>
            <person name="McDonough S."/>
            <person name="Mehta T."/>
            <person name="Meldrim J."/>
            <person name="Meneus L."/>
            <person name="Mihai O."/>
            <person name="Mihalev A."/>
            <person name="Mihova T."/>
            <person name="Mittelman R."/>
            <person name="Mlenga V."/>
            <person name="Montmayeur A."/>
            <person name="Mulrain L."/>
            <person name="Navidi A."/>
            <person name="Naylor J."/>
            <person name="Negash T."/>
            <person name="Nguyen T."/>
            <person name="Nguyen N."/>
            <person name="Nicol R."/>
            <person name="Norbu C."/>
            <person name="Norbu N."/>
            <person name="Novod N."/>
            <person name="O'Neill B."/>
            <person name="Osman S."/>
            <person name="Markiewicz E."/>
            <person name="Oyono O.L."/>
            <person name="Patti C."/>
            <person name="Phunkhang P."/>
            <person name="Pierre F."/>
            <person name="Priest M."/>
            <person name="Raghuraman S."/>
            <person name="Rege F."/>
            <person name="Reyes R."/>
            <person name="Rise C."/>
            <person name="Rogov P."/>
            <person name="Ross K."/>
            <person name="Ryan E."/>
            <person name="Settipalli S."/>
            <person name="Shea T."/>
            <person name="Sherpa N."/>
            <person name="Shi L."/>
            <person name="Shih D."/>
            <person name="Sparrow T."/>
            <person name="Spaulding J."/>
            <person name="Stalker J."/>
            <person name="Stange-Thomann N."/>
            <person name="Stavropoulos S."/>
            <person name="Stone C."/>
            <person name="Strader C."/>
            <person name="Tesfaye S."/>
            <person name="Thomson T."/>
            <person name="Thoulutsang Y."/>
            <person name="Thoulutsang D."/>
            <person name="Topham K."/>
            <person name="Topping I."/>
            <person name="Tsamla T."/>
            <person name="Vassiliev H."/>
            <person name="Vo A."/>
            <person name="Wangchuk T."/>
            <person name="Wangdi T."/>
            <person name="Weiand M."/>
            <person name="Wilkinson J."/>
            <person name="Wilson A."/>
            <person name="Yadav S."/>
            <person name="Young G."/>
            <person name="Yu Q."/>
            <person name="Zembek L."/>
            <person name="Zhong D."/>
            <person name="Zimmer A."/>
            <person name="Zwirko Z."/>
            <person name="Jaffe D.B."/>
            <person name="Alvarez P."/>
            <person name="Brockman W."/>
            <person name="Butler J."/>
            <person name="Chin C."/>
            <person name="Gnerre S."/>
            <person name="Grabherr M."/>
            <person name="Kleber M."/>
            <person name="Mauceli E."/>
            <person name="MacCallum I."/>
        </authorList>
    </citation>
    <scope>NUCLEOTIDE SEQUENCE [LARGE SCALE GENOMIC DNA]</scope>
    <source>
        <strain evidence="3">Tucson 15287-2541.00</strain>
    </source>
</reference>
<dbReference type="HOGENOM" id="CLU_046597_3_1_1"/>
<proteinExistence type="predicted"/>
<dbReference type="SMR" id="B4J2F9"/>
<dbReference type="PANTHER" id="PTHR10174:SF216">
    <property type="entry name" value="CRAL-TRIO DOMAIN-CONTAINING PROTEIN-RELATED"/>
    <property type="match status" value="1"/>
</dbReference>
<dbReference type="Gene3D" id="1.20.5.1200">
    <property type="entry name" value="Alpha-tocopherol transfer"/>
    <property type="match status" value="1"/>
</dbReference>
<dbReference type="CDD" id="cd00170">
    <property type="entry name" value="SEC14"/>
    <property type="match status" value="1"/>
</dbReference>
<dbReference type="InterPro" id="IPR001251">
    <property type="entry name" value="CRAL-TRIO_dom"/>
</dbReference>
<dbReference type="Proteomes" id="UP000001070">
    <property type="component" value="Unassembled WGS sequence"/>
</dbReference>
<dbReference type="GO" id="GO:1902936">
    <property type="term" value="F:phosphatidylinositol bisphosphate binding"/>
    <property type="evidence" value="ECO:0007669"/>
    <property type="project" value="TreeGrafter"/>
</dbReference>
<accession>B4J2F9</accession>
<dbReference type="PRINTS" id="PR00180">
    <property type="entry name" value="CRETINALDHBP"/>
</dbReference>
<dbReference type="InterPro" id="IPR011074">
    <property type="entry name" value="CRAL/TRIO_N_dom"/>
</dbReference>
<dbReference type="EMBL" id="CH916366">
    <property type="protein sequence ID" value="EDV96018.1"/>
    <property type="molecule type" value="Genomic_DNA"/>
</dbReference>
<gene>
    <name evidence="2" type="primary">Dgri\GH15439</name>
    <name evidence="2" type="ORF">Dgri_GH15439</name>
</gene>
<evidence type="ECO:0000313" key="3">
    <source>
        <dbReference type="Proteomes" id="UP000001070"/>
    </source>
</evidence>
<dbReference type="PROSITE" id="PS50191">
    <property type="entry name" value="CRAL_TRIO"/>
    <property type="match status" value="1"/>
</dbReference>
<dbReference type="InterPro" id="IPR036273">
    <property type="entry name" value="CRAL/TRIO_N_dom_sf"/>
</dbReference>
<dbReference type="SUPFAM" id="SSF52087">
    <property type="entry name" value="CRAL/TRIO domain"/>
    <property type="match status" value="1"/>
</dbReference>
<keyword evidence="3" id="KW-1185">Reference proteome</keyword>
<dbReference type="SMART" id="SM01100">
    <property type="entry name" value="CRAL_TRIO_N"/>
    <property type="match status" value="1"/>
</dbReference>
<dbReference type="Gene3D" id="1.10.8.20">
    <property type="entry name" value="N-terminal domain of phosphatidylinositol transfer protein sec14p"/>
    <property type="match status" value="1"/>
</dbReference>
<evidence type="ECO:0000313" key="2">
    <source>
        <dbReference type="EMBL" id="EDV96018.1"/>
    </source>
</evidence>
<dbReference type="eggNOG" id="KOG1471">
    <property type="taxonomic scope" value="Eukaryota"/>
</dbReference>
<dbReference type="PhylomeDB" id="B4J2F9"/>
<dbReference type="PANTHER" id="PTHR10174">
    <property type="entry name" value="ALPHA-TOCOPHEROL TRANSFER PROTEIN-RELATED"/>
    <property type="match status" value="1"/>
</dbReference>
<dbReference type="InParanoid" id="B4J2F9"/>
<dbReference type="InterPro" id="IPR036865">
    <property type="entry name" value="CRAL-TRIO_dom_sf"/>
</dbReference>
<dbReference type="AlphaFoldDB" id="B4J2F9"/>
<organism evidence="3">
    <name type="scientific">Drosophila grimshawi</name>
    <name type="common">Hawaiian fruit fly</name>
    <name type="synonym">Idiomyia grimshawi</name>
    <dbReference type="NCBI Taxonomy" id="7222"/>
    <lineage>
        <taxon>Eukaryota</taxon>
        <taxon>Metazoa</taxon>
        <taxon>Ecdysozoa</taxon>
        <taxon>Arthropoda</taxon>
        <taxon>Hexapoda</taxon>
        <taxon>Insecta</taxon>
        <taxon>Pterygota</taxon>
        <taxon>Neoptera</taxon>
        <taxon>Endopterygota</taxon>
        <taxon>Diptera</taxon>
        <taxon>Brachycera</taxon>
        <taxon>Muscomorpha</taxon>
        <taxon>Ephydroidea</taxon>
        <taxon>Drosophilidae</taxon>
        <taxon>Drosophila</taxon>
        <taxon>Hawaiian Drosophila</taxon>
    </lineage>
</organism>
<sequence>MKTSFVNRQRDLVNMPSIRPLRAELQKNAIEQLNEVPERLDQDIAALRLWIEQQPHLKARTDDQTLVNFLRGCKFSLEKTKSKMDRFYTLRTKYPDYFLGHNVDVDKLLVLFRIGNAIALPRPLNDNGPRIILLRMGAHNPDMYHFLDINRAGSLMHQIMLNEDDDAIVNGCIHLLDLTNLKTGHYLQMTPTLSKRMTVFQEQALPMRTVGTHFINTPGGFDKIFNMFKPMLSKKQQSRLYVHGNNLESLYKQIPQKYLPVEYGGENGSVPELIKEWEERINANRNYWVDEANYGTDERLRLGKPIDFESLCGFEGSFRQLNVD</sequence>
<dbReference type="OrthoDB" id="6682367at2759"/>
<dbReference type="OMA" id="IRMATYD"/>
<dbReference type="FunCoup" id="B4J2F9">
    <property type="interactions" value="12"/>
</dbReference>
<dbReference type="Gene3D" id="3.40.525.10">
    <property type="entry name" value="CRAL-TRIO lipid binding domain"/>
    <property type="match status" value="1"/>
</dbReference>
<name>B4J2F9_DROGR</name>